<keyword evidence="1" id="KW-0812">Transmembrane</keyword>
<dbReference type="Proteomes" id="UP000008553">
    <property type="component" value="Unassembled WGS sequence"/>
</dbReference>
<sequence>MFDIVINGTRRNESQILGKSQTTNNEYGLESILPLYVLTPIFFADPIAAIVGQYFSKLKIYKIKTVSNQKKMNVINA</sequence>
<dbReference type="EMBL" id="AABL01001437">
    <property type="protein sequence ID" value="EAA16586.1"/>
    <property type="molecule type" value="Genomic_DNA"/>
</dbReference>
<protein>
    <submittedName>
        <fullName evidence="2">Uncharacterized protein</fullName>
    </submittedName>
</protein>
<dbReference type="PaxDb" id="73239-Q7RFL6"/>
<keyword evidence="1" id="KW-0472">Membrane</keyword>
<reference evidence="2 3" key="1">
    <citation type="journal article" date="2002" name="Nature">
        <title>Genome sequence and comparative analysis of the model rodent malaria parasite Plasmodium yoelii yoelii.</title>
        <authorList>
            <person name="Carlton J.M."/>
            <person name="Angiuoli S.V."/>
            <person name="Suh B.B."/>
            <person name="Kooij T.W."/>
            <person name="Pertea M."/>
            <person name="Silva J.C."/>
            <person name="Ermolaeva M.D."/>
            <person name="Allen J.E."/>
            <person name="Selengut J.D."/>
            <person name="Koo H.L."/>
            <person name="Peterson J.D."/>
            <person name="Pop M."/>
            <person name="Kosack D.S."/>
            <person name="Shumway M.F."/>
            <person name="Bidwell S.L."/>
            <person name="Shallom S.J."/>
            <person name="van Aken S.E."/>
            <person name="Riedmuller S.B."/>
            <person name="Feldblyum T.V."/>
            <person name="Cho J.K."/>
            <person name="Quackenbush J."/>
            <person name="Sedegah M."/>
            <person name="Shoaibi A."/>
            <person name="Cummings L.M."/>
            <person name="Florens L."/>
            <person name="Yates J.R."/>
            <person name="Raine J.D."/>
            <person name="Sinden R.E."/>
            <person name="Harris M.A."/>
            <person name="Cunningham D.A."/>
            <person name="Preiser P.R."/>
            <person name="Bergman L.W."/>
            <person name="Vaidya A.B."/>
            <person name="van Lin L.H."/>
            <person name="Janse C.J."/>
            <person name="Waters A.P."/>
            <person name="Smith H.O."/>
            <person name="White O.R."/>
            <person name="Salzberg S.L."/>
            <person name="Venter J.C."/>
            <person name="Fraser C.M."/>
            <person name="Hoffman S.L."/>
            <person name="Gardner M.J."/>
            <person name="Carucci D.J."/>
        </authorList>
    </citation>
    <scope>NUCLEOTIDE SEQUENCE [LARGE SCALE GENOMIC DNA]</scope>
    <source>
        <strain evidence="2 3">17XNL</strain>
    </source>
</reference>
<comment type="caution">
    <text evidence="2">The sequence shown here is derived from an EMBL/GenBank/DDBJ whole genome shotgun (WGS) entry which is preliminary data.</text>
</comment>
<evidence type="ECO:0000313" key="2">
    <source>
        <dbReference type="EMBL" id="EAA16586.1"/>
    </source>
</evidence>
<evidence type="ECO:0000256" key="1">
    <source>
        <dbReference type="SAM" id="Phobius"/>
    </source>
</evidence>
<proteinExistence type="predicted"/>
<name>Q7RFL6_PLAYO</name>
<organism evidence="2 3">
    <name type="scientific">Plasmodium yoelii yoelii</name>
    <dbReference type="NCBI Taxonomy" id="73239"/>
    <lineage>
        <taxon>Eukaryota</taxon>
        <taxon>Sar</taxon>
        <taxon>Alveolata</taxon>
        <taxon>Apicomplexa</taxon>
        <taxon>Aconoidasida</taxon>
        <taxon>Haemosporida</taxon>
        <taxon>Plasmodiidae</taxon>
        <taxon>Plasmodium</taxon>
        <taxon>Plasmodium (Vinckeia)</taxon>
    </lineage>
</organism>
<dbReference type="InParanoid" id="Q7RFL6"/>
<keyword evidence="1" id="KW-1133">Transmembrane helix</keyword>
<dbReference type="AlphaFoldDB" id="Q7RFL6"/>
<keyword evidence="3" id="KW-1185">Reference proteome</keyword>
<evidence type="ECO:0000313" key="3">
    <source>
        <dbReference type="Proteomes" id="UP000008553"/>
    </source>
</evidence>
<accession>Q7RFL6</accession>
<gene>
    <name evidence="2" type="ORF">PY04690</name>
</gene>
<feature type="transmembrane region" description="Helical" evidence="1">
    <location>
        <begin position="33"/>
        <end position="55"/>
    </location>
</feature>